<protein>
    <recommendedName>
        <fullName evidence="1">Phosphoacetylglucosamine mutase AMG1 domain-containing protein</fullName>
    </recommendedName>
</protein>
<feature type="domain" description="Phosphoacetylglucosamine mutase AMG1" evidence="1">
    <location>
        <begin position="2"/>
        <end position="87"/>
    </location>
</feature>
<dbReference type="PANTHER" id="PTHR45955">
    <property type="entry name" value="PHOSPHOACETYLGLUCOSAMINE MUTASE"/>
    <property type="match status" value="1"/>
</dbReference>
<keyword evidence="3" id="KW-1185">Reference proteome</keyword>
<dbReference type="EMBL" id="BTSY01000003">
    <property type="protein sequence ID" value="GMT20843.1"/>
    <property type="molecule type" value="Genomic_DNA"/>
</dbReference>
<dbReference type="Proteomes" id="UP001432322">
    <property type="component" value="Unassembled WGS sequence"/>
</dbReference>
<dbReference type="PANTHER" id="PTHR45955:SF1">
    <property type="entry name" value="PHOSPHOACETYLGLUCOSAMINE MUTASE"/>
    <property type="match status" value="1"/>
</dbReference>
<accession>A0AAV5VR92</accession>
<feature type="non-terminal residue" evidence="2">
    <location>
        <position position="138"/>
    </location>
</feature>
<dbReference type="Pfam" id="PF21404">
    <property type="entry name" value="AMG1_III"/>
    <property type="match status" value="1"/>
</dbReference>
<evidence type="ECO:0000313" key="3">
    <source>
        <dbReference type="Proteomes" id="UP001432322"/>
    </source>
</evidence>
<dbReference type="Gene3D" id="3.30.310.50">
    <property type="entry name" value="Alpha-D-phosphohexomutase, C-terminal domain"/>
    <property type="match status" value="1"/>
</dbReference>
<proteinExistence type="predicted"/>
<comment type="caution">
    <text evidence="2">The sequence shown here is derived from an EMBL/GenBank/DDBJ whole genome shotgun (WGS) entry which is preliminary data.</text>
</comment>
<organism evidence="2 3">
    <name type="scientific">Pristionchus fissidentatus</name>
    <dbReference type="NCBI Taxonomy" id="1538716"/>
    <lineage>
        <taxon>Eukaryota</taxon>
        <taxon>Metazoa</taxon>
        <taxon>Ecdysozoa</taxon>
        <taxon>Nematoda</taxon>
        <taxon>Chromadorea</taxon>
        <taxon>Rhabditida</taxon>
        <taxon>Rhabditina</taxon>
        <taxon>Diplogasteromorpha</taxon>
        <taxon>Diplogasteroidea</taxon>
        <taxon>Neodiplogasteridae</taxon>
        <taxon>Pristionchus</taxon>
    </lineage>
</organism>
<dbReference type="GO" id="GO:0004610">
    <property type="term" value="F:phosphoacetylglucosamine mutase activity"/>
    <property type="evidence" value="ECO:0007669"/>
    <property type="project" value="TreeGrafter"/>
</dbReference>
<evidence type="ECO:0000313" key="2">
    <source>
        <dbReference type="EMBL" id="GMT20843.1"/>
    </source>
</evidence>
<dbReference type="InterPro" id="IPR049022">
    <property type="entry name" value="AMG1_III"/>
</dbReference>
<dbReference type="AlphaFoldDB" id="A0AAV5VR92"/>
<evidence type="ECO:0000259" key="1">
    <source>
        <dbReference type="Pfam" id="PF21404"/>
    </source>
</evidence>
<name>A0AAV5VR92_9BILA</name>
<sequence length="138" mass="15498">MTEQLGITPVFVPTGVKHLHHEALKSDVGVYFEVNGHGTVTFCPKLDKALENSDADTARRLRMMSRVINEIVGDAMADLLAVELIRGHYNSSVREWAAMYEDAPSKQLKIPVEDRSLFKTTREETRLVEPASLQMTID</sequence>
<gene>
    <name evidence="2" type="ORF">PFISCL1PPCAC_12140</name>
</gene>
<reference evidence="2" key="1">
    <citation type="submission" date="2023-10" db="EMBL/GenBank/DDBJ databases">
        <title>Genome assembly of Pristionchus species.</title>
        <authorList>
            <person name="Yoshida K."/>
            <person name="Sommer R.J."/>
        </authorList>
    </citation>
    <scope>NUCLEOTIDE SEQUENCE</scope>
    <source>
        <strain evidence="2">RS5133</strain>
    </source>
</reference>
<dbReference type="GO" id="GO:0006048">
    <property type="term" value="P:UDP-N-acetylglucosamine biosynthetic process"/>
    <property type="evidence" value="ECO:0007669"/>
    <property type="project" value="TreeGrafter"/>
</dbReference>